<dbReference type="EC" id="2.5.1.18" evidence="3"/>
<dbReference type="InterPro" id="IPR040079">
    <property type="entry name" value="Glutathione_S-Trfase"/>
</dbReference>
<keyword evidence="8" id="KW-1185">Reference proteome</keyword>
<dbReference type="InterPro" id="IPR004046">
    <property type="entry name" value="GST_C"/>
</dbReference>
<dbReference type="KEGG" id="tet:TTHERM_00689990"/>
<dbReference type="InParanoid" id="I7M4G2"/>
<dbReference type="GO" id="GO:0006749">
    <property type="term" value="P:glutathione metabolic process"/>
    <property type="evidence" value="ECO:0007669"/>
    <property type="project" value="TreeGrafter"/>
</dbReference>
<dbReference type="InterPro" id="IPR004045">
    <property type="entry name" value="Glutathione_S-Trfase_N"/>
</dbReference>
<dbReference type="InterPro" id="IPR036249">
    <property type="entry name" value="Thioredoxin-like_sf"/>
</dbReference>
<dbReference type="CDD" id="cd03039">
    <property type="entry name" value="GST_N_Sigma_like"/>
    <property type="match status" value="1"/>
</dbReference>
<dbReference type="OrthoDB" id="410118at2759"/>
<gene>
    <name evidence="7" type="ORF">TTHERM_00689990</name>
</gene>
<dbReference type="Proteomes" id="UP000009168">
    <property type="component" value="Unassembled WGS sequence"/>
</dbReference>
<evidence type="ECO:0000256" key="3">
    <source>
        <dbReference type="ARBA" id="ARBA00012452"/>
    </source>
</evidence>
<sequence length="240" mass="28926">MSNTEDKIILGYWDYRGRPQPLKFLLEYMGIPFEQKYYSYDNPDEWYEKDKKTIKPFSNLPYLQTKDGILTETCSIIKYLLKRFPQFKDLLGKEQDEIFVDQMLSVMNDLRDVLKALHFNPDVHKVKRDTLLTILPKMLDFKDIRGDKQFLLPYLTIADFELVEILLLFKHLDSELFDQHLSSFEKFLQDFHNLPRIKEYVRSDKYQKLLTFFAKPKAYLQSDKFIIEYNKQFLQNNTKL</sequence>
<keyword evidence="4" id="KW-0808">Transferase</keyword>
<dbReference type="GO" id="GO:0004364">
    <property type="term" value="F:glutathione transferase activity"/>
    <property type="evidence" value="ECO:0007669"/>
    <property type="project" value="UniProtKB-EC"/>
</dbReference>
<evidence type="ECO:0000259" key="6">
    <source>
        <dbReference type="PROSITE" id="PS50404"/>
    </source>
</evidence>
<feature type="domain" description="GST N-terminal" evidence="6">
    <location>
        <begin position="6"/>
        <end position="88"/>
    </location>
</feature>
<evidence type="ECO:0000256" key="5">
    <source>
        <dbReference type="ARBA" id="ARBA00047960"/>
    </source>
</evidence>
<dbReference type="HOGENOM" id="CLU_039475_2_0_1"/>
<organism evidence="7 8">
    <name type="scientific">Tetrahymena thermophila (strain SB210)</name>
    <dbReference type="NCBI Taxonomy" id="312017"/>
    <lineage>
        <taxon>Eukaryota</taxon>
        <taxon>Sar</taxon>
        <taxon>Alveolata</taxon>
        <taxon>Ciliophora</taxon>
        <taxon>Intramacronucleata</taxon>
        <taxon>Oligohymenophorea</taxon>
        <taxon>Hymenostomatida</taxon>
        <taxon>Tetrahymenina</taxon>
        <taxon>Tetrahymenidae</taxon>
        <taxon>Tetrahymena</taxon>
    </lineage>
</organism>
<protein>
    <recommendedName>
        <fullName evidence="3">glutathione transferase</fullName>
        <ecNumber evidence="3">2.5.1.18</ecNumber>
    </recommendedName>
</protein>
<dbReference type="PROSITE" id="PS50404">
    <property type="entry name" value="GST_NTER"/>
    <property type="match status" value="1"/>
</dbReference>
<comment type="similarity">
    <text evidence="2">Belongs to the GST superfamily. Mu family.</text>
</comment>
<dbReference type="PANTHER" id="PTHR11571:SF222">
    <property type="entry name" value="GLUTATHIONE TRANSFERASE"/>
    <property type="match status" value="1"/>
</dbReference>
<dbReference type="eggNOG" id="KOG1695">
    <property type="taxonomic scope" value="Eukaryota"/>
</dbReference>
<dbReference type="SFLD" id="SFLDS00019">
    <property type="entry name" value="Glutathione_Transferase_(cytos"/>
    <property type="match status" value="1"/>
</dbReference>
<dbReference type="Gene3D" id="1.20.1050.10">
    <property type="match status" value="1"/>
</dbReference>
<dbReference type="STRING" id="312017.I7M4G2"/>
<dbReference type="Pfam" id="PF02798">
    <property type="entry name" value="GST_N"/>
    <property type="match status" value="1"/>
</dbReference>
<evidence type="ECO:0000256" key="2">
    <source>
        <dbReference type="ARBA" id="ARBA00005861"/>
    </source>
</evidence>
<dbReference type="InterPro" id="IPR050213">
    <property type="entry name" value="GST_superfamily"/>
</dbReference>
<comment type="function">
    <text evidence="1">Conjugation of reduced glutathione to a wide number of exogenous and endogenous hydrophobic electrophiles.</text>
</comment>
<evidence type="ECO:0000256" key="1">
    <source>
        <dbReference type="ARBA" id="ARBA00003701"/>
    </source>
</evidence>
<dbReference type="Gene3D" id="3.40.30.10">
    <property type="entry name" value="Glutaredoxin"/>
    <property type="match status" value="1"/>
</dbReference>
<dbReference type="AlphaFoldDB" id="I7M4G2"/>
<dbReference type="Pfam" id="PF14497">
    <property type="entry name" value="GST_C_3"/>
    <property type="match status" value="1"/>
</dbReference>
<proteinExistence type="inferred from homology"/>
<evidence type="ECO:0000313" key="7">
    <source>
        <dbReference type="EMBL" id="EAS06760.1"/>
    </source>
</evidence>
<dbReference type="GeneID" id="7832399"/>
<dbReference type="InterPro" id="IPR036282">
    <property type="entry name" value="Glutathione-S-Trfase_C_sf"/>
</dbReference>
<dbReference type="PANTHER" id="PTHR11571">
    <property type="entry name" value="GLUTATHIONE S-TRANSFERASE"/>
    <property type="match status" value="1"/>
</dbReference>
<accession>I7M4G2</accession>
<dbReference type="EMBL" id="GG662260">
    <property type="protein sequence ID" value="EAS06760.1"/>
    <property type="molecule type" value="Genomic_DNA"/>
</dbReference>
<reference evidence="8" key="1">
    <citation type="journal article" date="2006" name="PLoS Biol.">
        <title>Macronuclear genome sequence of the ciliate Tetrahymena thermophila, a model eukaryote.</title>
        <authorList>
            <person name="Eisen J.A."/>
            <person name="Coyne R.S."/>
            <person name="Wu M."/>
            <person name="Wu D."/>
            <person name="Thiagarajan M."/>
            <person name="Wortman J.R."/>
            <person name="Badger J.H."/>
            <person name="Ren Q."/>
            <person name="Amedeo P."/>
            <person name="Jones K.M."/>
            <person name="Tallon L.J."/>
            <person name="Delcher A.L."/>
            <person name="Salzberg S.L."/>
            <person name="Silva J.C."/>
            <person name="Haas B.J."/>
            <person name="Majoros W.H."/>
            <person name="Farzad M."/>
            <person name="Carlton J.M."/>
            <person name="Smith R.K. Jr."/>
            <person name="Garg J."/>
            <person name="Pearlman R.E."/>
            <person name="Karrer K.M."/>
            <person name="Sun L."/>
            <person name="Manning G."/>
            <person name="Elde N.C."/>
            <person name="Turkewitz A.P."/>
            <person name="Asai D.J."/>
            <person name="Wilkes D.E."/>
            <person name="Wang Y."/>
            <person name="Cai H."/>
            <person name="Collins K."/>
            <person name="Stewart B.A."/>
            <person name="Lee S.R."/>
            <person name="Wilamowska K."/>
            <person name="Weinberg Z."/>
            <person name="Ruzzo W.L."/>
            <person name="Wloga D."/>
            <person name="Gaertig J."/>
            <person name="Frankel J."/>
            <person name="Tsao C.-C."/>
            <person name="Gorovsky M.A."/>
            <person name="Keeling P.J."/>
            <person name="Waller R.F."/>
            <person name="Patron N.J."/>
            <person name="Cherry J.M."/>
            <person name="Stover N.A."/>
            <person name="Krieger C.J."/>
            <person name="del Toro C."/>
            <person name="Ryder H.F."/>
            <person name="Williamson S.C."/>
            <person name="Barbeau R.A."/>
            <person name="Hamilton E.P."/>
            <person name="Orias E."/>
        </authorList>
    </citation>
    <scope>NUCLEOTIDE SEQUENCE [LARGE SCALE GENOMIC DNA]</scope>
    <source>
        <strain evidence="8">SB210</strain>
    </source>
</reference>
<dbReference type="SUPFAM" id="SSF52833">
    <property type="entry name" value="Thioredoxin-like"/>
    <property type="match status" value="1"/>
</dbReference>
<comment type="catalytic activity">
    <reaction evidence="5">
        <text>RX + glutathione = an S-substituted glutathione + a halide anion + H(+)</text>
        <dbReference type="Rhea" id="RHEA:16437"/>
        <dbReference type="ChEBI" id="CHEBI:15378"/>
        <dbReference type="ChEBI" id="CHEBI:16042"/>
        <dbReference type="ChEBI" id="CHEBI:17792"/>
        <dbReference type="ChEBI" id="CHEBI:57925"/>
        <dbReference type="ChEBI" id="CHEBI:90779"/>
        <dbReference type="EC" id="2.5.1.18"/>
    </reaction>
</comment>
<name>I7M4G2_TETTS</name>
<dbReference type="SUPFAM" id="SSF47616">
    <property type="entry name" value="GST C-terminal domain-like"/>
    <property type="match status" value="1"/>
</dbReference>
<evidence type="ECO:0000256" key="4">
    <source>
        <dbReference type="ARBA" id="ARBA00022679"/>
    </source>
</evidence>
<dbReference type="RefSeq" id="XP_001027002.1">
    <property type="nucleotide sequence ID" value="XM_001027002.3"/>
</dbReference>
<evidence type="ECO:0000313" key="8">
    <source>
        <dbReference type="Proteomes" id="UP000009168"/>
    </source>
</evidence>